<sequence length="64" mass="7393">MKITQEANAFGLYQKSTIEFNPDELKQVIRISCEEGDMDTKKLEEKLDKVLGDLFKNLDSEEII</sequence>
<proteinExistence type="predicted"/>
<dbReference type="RefSeq" id="WP_056939106.1">
    <property type="nucleotide sequence ID" value="NZ_AZDM01000024.1"/>
</dbReference>
<gene>
    <name evidence="1" type="ORF">C5L32_000459</name>
</gene>
<dbReference type="AlphaFoldDB" id="A0A4R5NPS8"/>
<dbReference type="Proteomes" id="UP000295181">
    <property type="component" value="Unassembled WGS sequence"/>
</dbReference>
<comment type="caution">
    <text evidence="1">The sequence shown here is derived from an EMBL/GenBank/DDBJ whole genome shotgun (WGS) entry which is preliminary data.</text>
</comment>
<name>A0A4R5NPS8_LENBU</name>
<dbReference type="GeneID" id="72459896"/>
<reference evidence="1 2" key="1">
    <citation type="journal article" date="2019" name="Appl. Microbiol. Biotechnol.">
        <title>Uncovering carbohydrate metabolism through a genotype-phenotype association study of 56 lactic acid bacteria genomes.</title>
        <authorList>
            <person name="Buron-Moles G."/>
            <person name="Chailyan A."/>
            <person name="Dolejs I."/>
            <person name="Forster J."/>
            <person name="Miks M.H."/>
        </authorList>
    </citation>
    <scope>NUCLEOTIDE SEQUENCE [LARGE SCALE GENOMIC DNA]</scope>
    <source>
        <strain evidence="1 2">ATCC 4005</strain>
    </source>
</reference>
<evidence type="ECO:0000313" key="1">
    <source>
        <dbReference type="EMBL" id="TDG78658.1"/>
    </source>
</evidence>
<protein>
    <submittedName>
        <fullName evidence="1">Uncharacterized protein</fullName>
    </submittedName>
</protein>
<dbReference type="EMBL" id="PUFP01000035">
    <property type="protein sequence ID" value="TDG78658.1"/>
    <property type="molecule type" value="Genomic_DNA"/>
</dbReference>
<organism evidence="1 2">
    <name type="scientific">Lentilactobacillus buchneri DSM 20057</name>
    <dbReference type="NCBI Taxonomy" id="1423728"/>
    <lineage>
        <taxon>Bacteria</taxon>
        <taxon>Bacillati</taxon>
        <taxon>Bacillota</taxon>
        <taxon>Bacilli</taxon>
        <taxon>Lactobacillales</taxon>
        <taxon>Lactobacillaceae</taxon>
        <taxon>Lentilactobacillus</taxon>
    </lineage>
</organism>
<accession>A0A4R5NPS8</accession>
<evidence type="ECO:0000313" key="2">
    <source>
        <dbReference type="Proteomes" id="UP000295181"/>
    </source>
</evidence>